<dbReference type="AlphaFoldDB" id="A0A9X8P3B5"/>
<accession>A0A9X8P3B5</accession>
<sequence>MTDFFNSHDVKEAINNYANFINNITVNSGFEREKNRNLVTILKHMNEHSEEWNENTQYTINSVAVDFIREFANKSNQVGEIDFIFSTVFRFLMELSFNQKDNLSAELDEFKFFTIRNKAQFSDKAKKIIEYSLSCLPFDLIRNEYHNDDIQYFKKAAKAERLMKERIDGWDLRLEEKIEKAEALKSKLDEQETAYNFVGLYHGYNTLSKDKRSELNRAFIFTFSLAFLVLLPFSVSVFLVYKEMIKFDSIISSLNLLPFFTLTFIFIYYFRISLVNYISIKAQVNQIELRKTLCSFIQKYSEYAKEMKANDGTSLEKFESIIFSNIMPSEDKIPSTFDGIEQIAKLIESIKK</sequence>
<dbReference type="EMBL" id="NWTM01000006">
    <property type="protein sequence ID" value="RYC38887.1"/>
    <property type="molecule type" value="Genomic_DNA"/>
</dbReference>
<evidence type="ECO:0000313" key="3">
    <source>
        <dbReference type="Proteomes" id="UP001138460"/>
    </source>
</evidence>
<feature type="transmembrane region" description="Helical" evidence="1">
    <location>
        <begin position="247"/>
        <end position="270"/>
    </location>
</feature>
<dbReference type="RefSeq" id="WP_131535195.1">
    <property type="nucleotide sequence ID" value="NZ_JBEHFA010000020.1"/>
</dbReference>
<keyword evidence="1" id="KW-0812">Transmembrane</keyword>
<feature type="transmembrane region" description="Helical" evidence="1">
    <location>
        <begin position="218"/>
        <end position="241"/>
    </location>
</feature>
<evidence type="ECO:0000313" key="2">
    <source>
        <dbReference type="EMBL" id="RYC38887.1"/>
    </source>
</evidence>
<proteinExistence type="predicted"/>
<keyword evidence="1" id="KW-0472">Membrane</keyword>
<keyword evidence="1" id="KW-1133">Transmembrane helix</keyword>
<reference evidence="2 3" key="1">
    <citation type="journal article" date="2018" name="Syst. Appl. Microbiol.">
        <title>Pectobacterium zantedeschiae sp. nov. a new species of a soft rot pathogen isolated from Calla lily (Zantedeschia spp.).</title>
        <authorList>
            <person name="Waleron M."/>
            <person name="Misztak A."/>
            <person name="Waleron M."/>
            <person name="Franczuk M."/>
            <person name="Jonca J."/>
            <person name="Wielgomas B."/>
            <person name="Mikicinski A."/>
            <person name="Popovic T."/>
            <person name="Waleron K."/>
        </authorList>
    </citation>
    <scope>NUCLEOTIDE SEQUENCE [LARGE SCALE GENOMIC DNA]</scope>
    <source>
        <strain evidence="2 3">9M</strain>
    </source>
</reference>
<comment type="caution">
    <text evidence="2">The sequence shown here is derived from an EMBL/GenBank/DDBJ whole genome shotgun (WGS) entry which is preliminary data.</text>
</comment>
<name>A0A9X8P3B5_9GAMM</name>
<evidence type="ECO:0000256" key="1">
    <source>
        <dbReference type="SAM" id="Phobius"/>
    </source>
</evidence>
<keyword evidence="3" id="KW-1185">Reference proteome</keyword>
<dbReference type="OrthoDB" id="8910137at2"/>
<gene>
    <name evidence="2" type="ORF">CLR69_21795</name>
</gene>
<protein>
    <submittedName>
        <fullName evidence="2">Uncharacterized protein</fullName>
    </submittedName>
</protein>
<organism evidence="2 3">
    <name type="scientific">Pectobacterium zantedeschiae</name>
    <dbReference type="NCBI Taxonomy" id="2034769"/>
    <lineage>
        <taxon>Bacteria</taxon>
        <taxon>Pseudomonadati</taxon>
        <taxon>Pseudomonadota</taxon>
        <taxon>Gammaproteobacteria</taxon>
        <taxon>Enterobacterales</taxon>
        <taxon>Pectobacteriaceae</taxon>
        <taxon>Pectobacterium</taxon>
    </lineage>
</organism>
<dbReference type="Proteomes" id="UP001138460">
    <property type="component" value="Unassembled WGS sequence"/>
</dbReference>